<gene>
    <name evidence="10" type="primary">cobA</name>
    <name evidence="10" type="ORF">ABNE31_14440</name>
</gene>
<evidence type="ECO:0000256" key="5">
    <source>
        <dbReference type="ARBA" id="ARBA00022691"/>
    </source>
</evidence>
<dbReference type="PANTHER" id="PTHR45790:SF3">
    <property type="entry name" value="S-ADENOSYL-L-METHIONINE-DEPENDENT UROPORPHYRINOGEN III METHYLTRANSFERASE, CHLOROPLASTIC"/>
    <property type="match status" value="1"/>
</dbReference>
<dbReference type="RefSeq" id="WP_349351623.1">
    <property type="nucleotide sequence ID" value="NZ_CP157804.1"/>
</dbReference>
<dbReference type="SUPFAM" id="SSF53790">
    <property type="entry name" value="Tetrapyrrole methylase"/>
    <property type="match status" value="1"/>
</dbReference>
<comment type="pathway">
    <text evidence="7">Porphyrin-containing compound metabolism; siroheme biosynthesis; precorrin-2 from uroporphyrinogen III: step 1/1.</text>
</comment>
<name>A0AAU7MWN9_9FLAO</name>
<keyword evidence="5" id="KW-0949">S-adenosyl-L-methionine</keyword>
<evidence type="ECO:0000259" key="9">
    <source>
        <dbReference type="Pfam" id="PF00590"/>
    </source>
</evidence>
<evidence type="ECO:0000256" key="7">
    <source>
        <dbReference type="ARBA" id="ARBA00025705"/>
    </source>
</evidence>
<evidence type="ECO:0000256" key="8">
    <source>
        <dbReference type="RuleBase" id="RU003960"/>
    </source>
</evidence>
<dbReference type="Gene3D" id="3.40.1010.10">
    <property type="entry name" value="Cobalt-precorrin-4 Transmethylase, Domain 1"/>
    <property type="match status" value="1"/>
</dbReference>
<evidence type="ECO:0000256" key="2">
    <source>
        <dbReference type="ARBA" id="ARBA00012162"/>
    </source>
</evidence>
<dbReference type="Gene3D" id="3.30.950.10">
    <property type="entry name" value="Methyltransferase, Cobalt-precorrin-4 Transmethylase, Domain 2"/>
    <property type="match status" value="1"/>
</dbReference>
<proteinExistence type="inferred from homology"/>
<reference evidence="10" key="1">
    <citation type="submission" date="2024-05" db="EMBL/GenBank/DDBJ databases">
        <title>Draft Genome Sequences of Flagellimonas sp. MMG031 and Marinobacter sp. MMG032 Isolated from the dinoflagellate Symbiodinium pilosum.</title>
        <authorList>
            <person name="Shikuma N.J."/>
            <person name="Farrell M.V."/>
        </authorList>
    </citation>
    <scope>NUCLEOTIDE SEQUENCE</scope>
    <source>
        <strain evidence="10">MMG031</strain>
    </source>
</reference>
<dbReference type="PROSITE" id="PS00840">
    <property type="entry name" value="SUMT_2"/>
    <property type="match status" value="1"/>
</dbReference>
<dbReference type="CDD" id="cd11642">
    <property type="entry name" value="SUMT"/>
    <property type="match status" value="1"/>
</dbReference>
<dbReference type="EC" id="2.1.1.107" evidence="2"/>
<dbReference type="Pfam" id="PF00590">
    <property type="entry name" value="TP_methylase"/>
    <property type="match status" value="1"/>
</dbReference>
<evidence type="ECO:0000313" key="10">
    <source>
        <dbReference type="EMBL" id="XBQ22794.1"/>
    </source>
</evidence>
<dbReference type="GO" id="GO:0019354">
    <property type="term" value="P:siroheme biosynthetic process"/>
    <property type="evidence" value="ECO:0007669"/>
    <property type="project" value="InterPro"/>
</dbReference>
<dbReference type="InterPro" id="IPR003043">
    <property type="entry name" value="Uropor_MeTrfase_CS"/>
</dbReference>
<sequence>MQQHINKAKVTLVGAGPGASDLITVRGFKVLRQADVVLYDALVDKSLLNELDDHIHKIYVGKRCGKHSLVQEDINKLIVESALGYGHVVRLKGGDPFVFGRGAEEIEYIESFGIPVEVVPGLSSAIAVPAGQGIPLTKRGVSNSFWVVTATTEQGGFSKDFQYAAQSTTTMVILMGIRKLSALSRAVRKHRGGDTPVAIIQNGTLTSEACSTGVLNNVEALSTQVDTNQPGIIIIGNVVAEHPAFFEETIQRVISMEL</sequence>
<dbReference type="GO" id="GO:0004851">
    <property type="term" value="F:uroporphyrin-III C-methyltransferase activity"/>
    <property type="evidence" value="ECO:0007669"/>
    <property type="project" value="UniProtKB-EC"/>
</dbReference>
<dbReference type="FunFam" id="3.40.1010.10:FF:000001">
    <property type="entry name" value="Siroheme synthase"/>
    <property type="match status" value="1"/>
</dbReference>
<dbReference type="InterPro" id="IPR014777">
    <property type="entry name" value="4pyrrole_Mease_sub1"/>
</dbReference>
<keyword evidence="3 8" id="KW-0489">Methyltransferase</keyword>
<keyword evidence="4 8" id="KW-0808">Transferase</keyword>
<dbReference type="EMBL" id="CP157804">
    <property type="protein sequence ID" value="XBQ22794.1"/>
    <property type="molecule type" value="Genomic_DNA"/>
</dbReference>
<dbReference type="InterPro" id="IPR035996">
    <property type="entry name" value="4pyrrol_Methylase_sf"/>
</dbReference>
<evidence type="ECO:0000256" key="1">
    <source>
        <dbReference type="ARBA" id="ARBA00005879"/>
    </source>
</evidence>
<dbReference type="InterPro" id="IPR014776">
    <property type="entry name" value="4pyrrole_Mease_sub2"/>
</dbReference>
<dbReference type="PROSITE" id="PS00839">
    <property type="entry name" value="SUMT_1"/>
    <property type="match status" value="1"/>
</dbReference>
<accession>A0AAU7MWN9</accession>
<keyword evidence="6" id="KW-0627">Porphyrin biosynthesis</keyword>
<dbReference type="InterPro" id="IPR006366">
    <property type="entry name" value="CobA/CysG_C"/>
</dbReference>
<evidence type="ECO:0000256" key="4">
    <source>
        <dbReference type="ARBA" id="ARBA00022679"/>
    </source>
</evidence>
<dbReference type="PANTHER" id="PTHR45790">
    <property type="entry name" value="SIROHEME SYNTHASE-RELATED"/>
    <property type="match status" value="1"/>
</dbReference>
<comment type="similarity">
    <text evidence="1 8">Belongs to the precorrin methyltransferase family.</text>
</comment>
<dbReference type="InterPro" id="IPR050161">
    <property type="entry name" value="Siro_Cobalamin_biosynth"/>
</dbReference>
<dbReference type="AlphaFoldDB" id="A0AAU7MWN9"/>
<evidence type="ECO:0000256" key="3">
    <source>
        <dbReference type="ARBA" id="ARBA00022603"/>
    </source>
</evidence>
<feature type="domain" description="Tetrapyrrole methylase" evidence="9">
    <location>
        <begin position="9"/>
        <end position="215"/>
    </location>
</feature>
<protein>
    <recommendedName>
        <fullName evidence="2">uroporphyrinogen-III C-methyltransferase</fullName>
        <ecNumber evidence="2">2.1.1.107</ecNumber>
    </recommendedName>
</protein>
<dbReference type="InterPro" id="IPR000878">
    <property type="entry name" value="4pyrrol_Mease"/>
</dbReference>
<evidence type="ECO:0000256" key="6">
    <source>
        <dbReference type="ARBA" id="ARBA00023244"/>
    </source>
</evidence>
<dbReference type="KEGG" id="fld:ABNE31_14440"/>
<dbReference type="NCBIfam" id="TIGR01469">
    <property type="entry name" value="cobA_cysG_Cterm"/>
    <property type="match status" value="1"/>
</dbReference>
<dbReference type="NCBIfam" id="NF004790">
    <property type="entry name" value="PRK06136.1"/>
    <property type="match status" value="1"/>
</dbReference>
<organism evidence="10">
    <name type="scientific">Flagellimonas sp. MMG031</name>
    <dbReference type="NCBI Taxonomy" id="3158549"/>
    <lineage>
        <taxon>Bacteria</taxon>
        <taxon>Pseudomonadati</taxon>
        <taxon>Bacteroidota</taxon>
        <taxon>Flavobacteriia</taxon>
        <taxon>Flavobacteriales</taxon>
        <taxon>Flavobacteriaceae</taxon>
        <taxon>Flagellimonas</taxon>
    </lineage>
</organism>
<dbReference type="GO" id="GO:0032259">
    <property type="term" value="P:methylation"/>
    <property type="evidence" value="ECO:0007669"/>
    <property type="project" value="UniProtKB-KW"/>
</dbReference>